<organism evidence="1 2">
    <name type="scientific">Peribacillus simplex</name>
    <dbReference type="NCBI Taxonomy" id="1478"/>
    <lineage>
        <taxon>Bacteria</taxon>
        <taxon>Bacillati</taxon>
        <taxon>Bacillota</taxon>
        <taxon>Bacilli</taxon>
        <taxon>Bacillales</taxon>
        <taxon>Bacillaceae</taxon>
        <taxon>Peribacillus</taxon>
    </lineage>
</organism>
<keyword evidence="1" id="KW-0418">Kinase</keyword>
<evidence type="ECO:0000313" key="1">
    <source>
        <dbReference type="EMBL" id="TVX80029.1"/>
    </source>
</evidence>
<accession>A0A8B5XY36</accession>
<dbReference type="InterPro" id="IPR036890">
    <property type="entry name" value="HATPase_C_sf"/>
</dbReference>
<dbReference type="EMBL" id="VNKI01000006">
    <property type="protein sequence ID" value="TVX80029.1"/>
    <property type="molecule type" value="Genomic_DNA"/>
</dbReference>
<keyword evidence="1" id="KW-0808">Transferase</keyword>
<protein>
    <submittedName>
        <fullName evidence="1">Sensor histidine kinase</fullName>
    </submittedName>
</protein>
<proteinExistence type="predicted"/>
<name>A0A8B5XY36_9BACI</name>
<reference evidence="1 2" key="1">
    <citation type="submission" date="2019-07" db="EMBL/GenBank/DDBJ databases">
        <title>Genome assembly of Bacillus simplex strain GGC-P6A.</title>
        <authorList>
            <person name="Jennings M.E."/>
            <person name="Barton H.A."/>
        </authorList>
    </citation>
    <scope>NUCLEOTIDE SEQUENCE [LARGE SCALE GENOMIC DNA]</scope>
    <source>
        <strain evidence="1 2">GGC-P6A</strain>
    </source>
</reference>
<dbReference type="SUPFAM" id="SSF55874">
    <property type="entry name" value="ATPase domain of HSP90 chaperone/DNA topoisomerase II/histidine kinase"/>
    <property type="match status" value="1"/>
</dbReference>
<dbReference type="RefSeq" id="WP_144478811.1">
    <property type="nucleotide sequence ID" value="NZ_JARMTY010000006.1"/>
</dbReference>
<dbReference type="Gene3D" id="3.30.565.10">
    <property type="entry name" value="Histidine kinase-like ATPase, C-terminal domain"/>
    <property type="match status" value="1"/>
</dbReference>
<dbReference type="GeneID" id="56476448"/>
<dbReference type="Proteomes" id="UP000317770">
    <property type="component" value="Unassembled WGS sequence"/>
</dbReference>
<evidence type="ECO:0000313" key="2">
    <source>
        <dbReference type="Proteomes" id="UP000317770"/>
    </source>
</evidence>
<dbReference type="GO" id="GO:0016301">
    <property type="term" value="F:kinase activity"/>
    <property type="evidence" value="ECO:0007669"/>
    <property type="project" value="UniProtKB-KW"/>
</dbReference>
<dbReference type="AlphaFoldDB" id="A0A8B5XY36"/>
<gene>
    <name evidence="1" type="ORF">FQP34_13395</name>
</gene>
<comment type="caution">
    <text evidence="1">The sequence shown here is derived from an EMBL/GenBank/DDBJ whole genome shotgun (WGS) entry which is preliminary data.</text>
</comment>
<sequence length="80" mass="9200">MASWQEERGEPAQITLRFYKRSRMYLLSCNNSCLPIPNPILEALFEKYGQTTKLGPREGMGTKIIADIVKKHQGYLGFTY</sequence>